<feature type="chain" id="PRO_5045693724" evidence="2">
    <location>
        <begin position="23"/>
        <end position="153"/>
    </location>
</feature>
<feature type="signal peptide" evidence="2">
    <location>
        <begin position="1"/>
        <end position="22"/>
    </location>
</feature>
<dbReference type="NCBIfam" id="TIGR02301">
    <property type="entry name" value="TIGR02301 family protein"/>
    <property type="match status" value="1"/>
</dbReference>
<reference evidence="4" key="1">
    <citation type="journal article" date="2019" name="Int. J. Syst. Evol. Microbiol.">
        <title>The Global Catalogue of Microorganisms (GCM) 10K type strain sequencing project: providing services to taxonomists for standard genome sequencing and annotation.</title>
        <authorList>
            <consortium name="The Broad Institute Genomics Platform"/>
            <consortium name="The Broad Institute Genome Sequencing Center for Infectious Disease"/>
            <person name="Wu L."/>
            <person name="Ma J."/>
        </authorList>
    </citation>
    <scope>NUCLEOTIDE SEQUENCE [LARGE SCALE GENOMIC DNA]</scope>
    <source>
        <strain evidence="4">CCUG 55074</strain>
    </source>
</reference>
<evidence type="ECO:0000256" key="1">
    <source>
        <dbReference type="SAM" id="MobiDB-lite"/>
    </source>
</evidence>
<dbReference type="Proteomes" id="UP001597216">
    <property type="component" value="Unassembled WGS sequence"/>
</dbReference>
<protein>
    <submittedName>
        <fullName evidence="3">TIGR02301 family protein</fullName>
    </submittedName>
</protein>
<dbReference type="EMBL" id="JBHTLQ010000034">
    <property type="protein sequence ID" value="MFD1191784.1"/>
    <property type="molecule type" value="Genomic_DNA"/>
</dbReference>
<evidence type="ECO:0000313" key="3">
    <source>
        <dbReference type="EMBL" id="MFD1191784.1"/>
    </source>
</evidence>
<evidence type="ECO:0000256" key="2">
    <source>
        <dbReference type="SAM" id="SignalP"/>
    </source>
</evidence>
<feature type="region of interest" description="Disordered" evidence="1">
    <location>
        <begin position="134"/>
        <end position="153"/>
    </location>
</feature>
<name>A0ABW3T3P4_9CAUL</name>
<keyword evidence="2" id="KW-0732">Signal</keyword>
<gene>
    <name evidence="3" type="ORF">ACFQ27_14435</name>
</gene>
<dbReference type="RefSeq" id="WP_374342744.1">
    <property type="nucleotide sequence ID" value="NZ_JBHTLQ010000034.1"/>
</dbReference>
<comment type="caution">
    <text evidence="3">The sequence shown here is derived from an EMBL/GenBank/DDBJ whole genome shotgun (WGS) entry which is preliminary data.</text>
</comment>
<proteinExistence type="predicted"/>
<dbReference type="Pfam" id="PF09539">
    <property type="entry name" value="DUF2385"/>
    <property type="match status" value="1"/>
</dbReference>
<keyword evidence="4" id="KW-1185">Reference proteome</keyword>
<accession>A0ABW3T3P4</accession>
<organism evidence="3 4">
    <name type="scientific">Phenylobacterium conjunctum</name>
    <dbReference type="NCBI Taxonomy" id="1298959"/>
    <lineage>
        <taxon>Bacteria</taxon>
        <taxon>Pseudomonadati</taxon>
        <taxon>Pseudomonadota</taxon>
        <taxon>Alphaproteobacteria</taxon>
        <taxon>Caulobacterales</taxon>
        <taxon>Caulobacteraceae</taxon>
        <taxon>Phenylobacterium</taxon>
    </lineage>
</organism>
<sequence>MRSKLLIAAALVALGAAAPASAQDRSPGVRQTLVDLAYVLGEVHALRQACLGAEDQFWRARMIRMVEAEQPDTALDRRLKEAFNTGYASRQSEFPECTGPARRAEIAALNKGQNLAGQLSKVMNTVKLDALPTQAEIDADPARGQVTPRPATR</sequence>
<evidence type="ECO:0000313" key="4">
    <source>
        <dbReference type="Proteomes" id="UP001597216"/>
    </source>
</evidence>
<dbReference type="InterPro" id="IPR012645">
    <property type="entry name" value="CHP02301"/>
</dbReference>